<dbReference type="Gene3D" id="1.10.760.10">
    <property type="entry name" value="Cytochrome c-like domain"/>
    <property type="match status" value="2"/>
</dbReference>
<keyword evidence="3 4" id="KW-0408">Iron</keyword>
<evidence type="ECO:0000256" key="6">
    <source>
        <dbReference type="SAM" id="Phobius"/>
    </source>
</evidence>
<evidence type="ECO:0000256" key="1">
    <source>
        <dbReference type="ARBA" id="ARBA00022617"/>
    </source>
</evidence>
<evidence type="ECO:0000256" key="3">
    <source>
        <dbReference type="ARBA" id="ARBA00023004"/>
    </source>
</evidence>
<feature type="region of interest" description="Disordered" evidence="5">
    <location>
        <begin position="308"/>
        <end position="356"/>
    </location>
</feature>
<keyword evidence="9" id="KW-1185">Reference proteome</keyword>
<accession>A0A2N3IA89</accession>
<dbReference type="PROSITE" id="PS51007">
    <property type="entry name" value="CYTC"/>
    <property type="match status" value="1"/>
</dbReference>
<evidence type="ECO:0000256" key="2">
    <source>
        <dbReference type="ARBA" id="ARBA00022723"/>
    </source>
</evidence>
<dbReference type="EMBL" id="NKXO01000037">
    <property type="protein sequence ID" value="PKQ67209.1"/>
    <property type="molecule type" value="Genomic_DNA"/>
</dbReference>
<name>A0A2N3IA89_9BACT</name>
<reference evidence="8 9" key="1">
    <citation type="submission" date="2017-06" db="EMBL/GenBank/DDBJ databases">
        <title>Raineya orbicola gen. nov., sp. nov. a slightly thermophilic bacterium of the phylum Bacteroidetes and the description of Raineyaceae fam. nov.</title>
        <authorList>
            <person name="Albuquerque L."/>
            <person name="Polonia A.R.M."/>
            <person name="Barroso C."/>
            <person name="Froufe H.J.C."/>
            <person name="Lage O."/>
            <person name="Lobo-Da-Cunha A."/>
            <person name="Egas C."/>
            <person name="Da Costa M.S."/>
        </authorList>
    </citation>
    <scope>NUCLEOTIDE SEQUENCE [LARGE SCALE GENOMIC DNA]</scope>
    <source>
        <strain evidence="8 9">SPSPC-11</strain>
    </source>
</reference>
<dbReference type="Pfam" id="PF00034">
    <property type="entry name" value="Cytochrom_C"/>
    <property type="match status" value="1"/>
</dbReference>
<dbReference type="InterPro" id="IPR009056">
    <property type="entry name" value="Cyt_c-like_dom"/>
</dbReference>
<dbReference type="AlphaFoldDB" id="A0A2N3IA89"/>
<evidence type="ECO:0000313" key="8">
    <source>
        <dbReference type="EMBL" id="PKQ67209.1"/>
    </source>
</evidence>
<evidence type="ECO:0000256" key="5">
    <source>
        <dbReference type="SAM" id="MobiDB-lite"/>
    </source>
</evidence>
<dbReference type="PANTHER" id="PTHR35008:SF9">
    <property type="entry name" value="CYTOCHROME C DOMAIN-CONTAINING PROTEIN"/>
    <property type="match status" value="1"/>
</dbReference>
<dbReference type="GO" id="GO:0020037">
    <property type="term" value="F:heme binding"/>
    <property type="evidence" value="ECO:0007669"/>
    <property type="project" value="InterPro"/>
</dbReference>
<keyword evidence="6" id="KW-0472">Membrane</keyword>
<protein>
    <submittedName>
        <fullName evidence="8">Cytochrome c</fullName>
    </submittedName>
</protein>
<feature type="transmembrane region" description="Helical" evidence="6">
    <location>
        <begin position="21"/>
        <end position="38"/>
    </location>
</feature>
<evidence type="ECO:0000256" key="4">
    <source>
        <dbReference type="PROSITE-ProRule" id="PRU00433"/>
    </source>
</evidence>
<keyword evidence="6" id="KW-0812">Transmembrane</keyword>
<dbReference type="InterPro" id="IPR051459">
    <property type="entry name" value="Cytochrome_c-type_DH"/>
</dbReference>
<evidence type="ECO:0000313" key="9">
    <source>
        <dbReference type="Proteomes" id="UP000233387"/>
    </source>
</evidence>
<feature type="domain" description="Cytochrome c" evidence="7">
    <location>
        <begin position="212"/>
        <end position="302"/>
    </location>
</feature>
<evidence type="ECO:0000259" key="7">
    <source>
        <dbReference type="PROSITE" id="PS51007"/>
    </source>
</evidence>
<gene>
    <name evidence="8" type="ORF">Rain11_2136</name>
</gene>
<organism evidence="8 9">
    <name type="scientific">Raineya orbicola</name>
    <dbReference type="NCBI Taxonomy" id="2016530"/>
    <lineage>
        <taxon>Bacteria</taxon>
        <taxon>Pseudomonadati</taxon>
        <taxon>Bacteroidota</taxon>
        <taxon>Cytophagia</taxon>
        <taxon>Cytophagales</taxon>
        <taxon>Raineyaceae</taxon>
        <taxon>Raineya</taxon>
    </lineage>
</organism>
<sequence>MKSDNQNNDTLILTIAKATQTIVLLFVLAILVVVIGIIEANTHAIYKAFNQPEMNTTDSLAQKQEAKPDYWVAPDVATIPNSPEGELIKYGRELIAHTAKYLGPEGSVMQISNGMNCQNCHLEAGTKPYGNNYGSVASTYPKFRARSGTMENIYKRVNDCFERSLNGKPLDTNSKEMQAIKIYIEWLGKGVPKGKEAKGSGIVDLPFLDRAADPVRGKIVYEQKCASCHKKDGSGELKPDGKEWLYPPLWGEKSYNHGAGLYRLSRFAGYVKYNMPLGVSYPESQLTDEEAWDVAAYINSMPRPSKDLSKDWPDISKKPLDHPFGPFADGFDEKQHKFGPFKPIKEKRETRTKQRK</sequence>
<dbReference type="RefSeq" id="WP_101359402.1">
    <property type="nucleotide sequence ID" value="NZ_NKXO01000037.1"/>
</dbReference>
<proteinExistence type="predicted"/>
<dbReference type="OrthoDB" id="9779283at2"/>
<dbReference type="Proteomes" id="UP000233387">
    <property type="component" value="Unassembled WGS sequence"/>
</dbReference>
<dbReference type="InterPro" id="IPR036909">
    <property type="entry name" value="Cyt_c-like_dom_sf"/>
</dbReference>
<keyword evidence="2 4" id="KW-0479">Metal-binding</keyword>
<feature type="compositionally biased region" description="Basic and acidic residues" evidence="5">
    <location>
        <begin position="343"/>
        <end position="356"/>
    </location>
</feature>
<dbReference type="GO" id="GO:0009055">
    <property type="term" value="F:electron transfer activity"/>
    <property type="evidence" value="ECO:0007669"/>
    <property type="project" value="InterPro"/>
</dbReference>
<dbReference type="SUPFAM" id="SSF46626">
    <property type="entry name" value="Cytochrome c"/>
    <property type="match status" value="2"/>
</dbReference>
<dbReference type="PANTHER" id="PTHR35008">
    <property type="entry name" value="BLL4482 PROTEIN-RELATED"/>
    <property type="match status" value="1"/>
</dbReference>
<dbReference type="Pfam" id="PF21342">
    <property type="entry name" value="SoxA-TsdA_cyt-c"/>
    <property type="match status" value="1"/>
</dbReference>
<feature type="compositionally biased region" description="Basic and acidic residues" evidence="5">
    <location>
        <begin position="308"/>
        <end position="321"/>
    </location>
</feature>
<comment type="caution">
    <text evidence="8">The sequence shown here is derived from an EMBL/GenBank/DDBJ whole genome shotgun (WGS) entry which is preliminary data.</text>
</comment>
<dbReference type="GO" id="GO:0046872">
    <property type="term" value="F:metal ion binding"/>
    <property type="evidence" value="ECO:0007669"/>
    <property type="project" value="UniProtKB-KW"/>
</dbReference>
<keyword evidence="1 4" id="KW-0349">Heme</keyword>
<keyword evidence="6" id="KW-1133">Transmembrane helix</keyword>